<evidence type="ECO:0000259" key="2">
    <source>
        <dbReference type="Pfam" id="PF01464"/>
    </source>
</evidence>
<dbReference type="STRING" id="717772.THIAE_07370"/>
<dbReference type="PANTHER" id="PTHR37423:SF2">
    <property type="entry name" value="MEMBRANE-BOUND LYTIC MUREIN TRANSGLYCOSYLASE C"/>
    <property type="match status" value="1"/>
</dbReference>
<dbReference type="InterPro" id="IPR000189">
    <property type="entry name" value="Transglyc_AS"/>
</dbReference>
<dbReference type="AlphaFoldDB" id="W0DX97"/>
<gene>
    <name evidence="4" type="primary">mltC</name>
    <name evidence="4" type="ORF">THIAE_07370</name>
</gene>
<dbReference type="GO" id="GO:0000270">
    <property type="term" value="P:peptidoglycan metabolic process"/>
    <property type="evidence" value="ECO:0007669"/>
    <property type="project" value="InterPro"/>
</dbReference>
<feature type="domain" description="Transglycosylase SLT" evidence="2">
    <location>
        <begin position="261"/>
        <end position="383"/>
    </location>
</feature>
<feature type="domain" description="Murein transglycosylase-C N-terminal" evidence="3">
    <location>
        <begin position="143"/>
        <end position="249"/>
    </location>
</feature>
<dbReference type="InterPro" id="IPR023346">
    <property type="entry name" value="Lysozyme-like_dom_sf"/>
</dbReference>
<dbReference type="CDD" id="cd16893">
    <property type="entry name" value="LT_MltC_MltE"/>
    <property type="match status" value="1"/>
</dbReference>
<dbReference type="GO" id="GO:0016020">
    <property type="term" value="C:membrane"/>
    <property type="evidence" value="ECO:0007669"/>
    <property type="project" value="InterPro"/>
</dbReference>
<protein>
    <submittedName>
        <fullName evidence="4">Murein transglycosylase C</fullName>
    </submittedName>
</protein>
<evidence type="ECO:0000256" key="1">
    <source>
        <dbReference type="ARBA" id="ARBA00007734"/>
    </source>
</evidence>
<accession>W0DX97</accession>
<dbReference type="InParanoid" id="W0DX97"/>
<reference evidence="4 5" key="1">
    <citation type="submission" date="2013-12" db="EMBL/GenBank/DDBJ databases">
        <authorList>
            <consortium name="DOE Joint Genome Institute"/>
            <person name="Kappler U."/>
            <person name="Huntemann M."/>
            <person name="Han J."/>
            <person name="Chen A."/>
            <person name="Kyrpides N."/>
            <person name="Mavromatis K."/>
            <person name="Markowitz V."/>
            <person name="Palaniappan K."/>
            <person name="Ivanova N."/>
            <person name="Schaumberg A."/>
            <person name="Pati A."/>
            <person name="Liolios K."/>
            <person name="Nordberg H.P."/>
            <person name="Cantor M.N."/>
            <person name="Hua S.X."/>
            <person name="Woyke T."/>
        </authorList>
    </citation>
    <scope>NUCLEOTIDE SEQUENCE [LARGE SCALE GENOMIC DNA]</scope>
    <source>
        <strain evidence="5">AL2</strain>
    </source>
</reference>
<name>W0DX97_9GAMM</name>
<dbReference type="InterPro" id="IPR024570">
    <property type="entry name" value="Murein_transglycosylaseC_N"/>
</dbReference>
<dbReference type="Pfam" id="PF11873">
    <property type="entry name" value="Mltc_N"/>
    <property type="match status" value="1"/>
</dbReference>
<dbReference type="Proteomes" id="UP000005380">
    <property type="component" value="Chromosome"/>
</dbReference>
<sequence length="437" mass="48959">MLARTTFLSHLNQPSTRFWLKISSVVLGLFWVSGYALAQLQQRHDSDVSLLVEQPLSQAQVASNTIQPTLAIITSVQRPHAPKPAPSAEIIQEPVVPETAVITTSTELVAAPAPVTLETSLAVSPSETLQQTVNFVTRPPVFVAINNDVITFEFSAQTAQQQTAMMRALARAMLTDQLFQEEQWLSTQPLNLQARPTLYRRVLDHRQEAVTTPIQAHAYAQFLIQRRMEWVERQGQRVAQIRIPLIQSNLPLVAQPYEPYVLRYANEFKVSPALVFAVMEVESNFNPRAVSRSNALGLMQIKDYAAGLDVYKKIDGINQMPTRSVLFNPEQNIRIGTAYLGLLYHEYFAAVNDPSTRSALVIAAYNGGLNRVWPLFGNDMESAMRQVNRLSTAQVKQRIGQHHPSAETRNYLAKVLNTQAHYQAWLGRDAQPLLAAR</sequence>
<dbReference type="InterPro" id="IPR008258">
    <property type="entry name" value="Transglycosylase_SLT_dom_1"/>
</dbReference>
<evidence type="ECO:0000313" key="5">
    <source>
        <dbReference type="Proteomes" id="UP000005380"/>
    </source>
</evidence>
<organism evidence="4 5">
    <name type="scientific">Thiomicrospira aerophila AL3</name>
    <dbReference type="NCBI Taxonomy" id="717772"/>
    <lineage>
        <taxon>Bacteria</taxon>
        <taxon>Pseudomonadati</taxon>
        <taxon>Pseudomonadota</taxon>
        <taxon>Gammaproteobacteria</taxon>
        <taxon>Thiotrichales</taxon>
        <taxon>Piscirickettsiaceae</taxon>
        <taxon>Thiomicrospira</taxon>
    </lineage>
</organism>
<dbReference type="SUPFAM" id="SSF53955">
    <property type="entry name" value="Lysozyme-like"/>
    <property type="match status" value="1"/>
</dbReference>
<dbReference type="KEGG" id="tao:THIAE_07370"/>
<evidence type="ECO:0000313" key="4">
    <source>
        <dbReference type="EMBL" id="AHF01599.1"/>
    </source>
</evidence>
<comment type="similarity">
    <text evidence="1">Belongs to the transglycosylase Slt family.</text>
</comment>
<keyword evidence="5" id="KW-1185">Reference proteome</keyword>
<dbReference type="Pfam" id="PF01464">
    <property type="entry name" value="SLT"/>
    <property type="match status" value="1"/>
</dbReference>
<dbReference type="RefSeq" id="WP_006460560.1">
    <property type="nucleotide sequence ID" value="NZ_CP007030.1"/>
</dbReference>
<proteinExistence type="inferred from homology"/>
<dbReference type="eggNOG" id="COG0741">
    <property type="taxonomic scope" value="Bacteria"/>
</dbReference>
<dbReference type="HOGENOM" id="CLU_626902_0_0_6"/>
<dbReference type="Gene3D" id="1.10.530.10">
    <property type="match status" value="1"/>
</dbReference>
<dbReference type="PANTHER" id="PTHR37423">
    <property type="entry name" value="SOLUBLE LYTIC MUREIN TRANSGLYCOSYLASE-RELATED"/>
    <property type="match status" value="1"/>
</dbReference>
<evidence type="ECO:0000259" key="3">
    <source>
        <dbReference type="Pfam" id="PF11873"/>
    </source>
</evidence>
<dbReference type="EMBL" id="CP007030">
    <property type="protein sequence ID" value="AHF01599.1"/>
    <property type="molecule type" value="Genomic_DNA"/>
</dbReference>
<dbReference type="PROSITE" id="PS00922">
    <property type="entry name" value="TRANSGLYCOSYLASE"/>
    <property type="match status" value="1"/>
</dbReference>
<dbReference type="GO" id="GO:0008933">
    <property type="term" value="F:peptidoglycan lytic transglycosylase activity"/>
    <property type="evidence" value="ECO:0007669"/>
    <property type="project" value="InterPro"/>
</dbReference>